<sequence>MKSIKDIKDKILKHDKKVNEQEIEILNNIKGEIERFKEKLNEIMDYIKYLEDFNIYEIYKKPRLKEEEIEILYNLYMKYRELSESFSNLYEKILRYYKTVKREII</sequence>
<gene>
    <name evidence="2" type="ORF">BXU00_01605</name>
</gene>
<organism evidence="2 3">
    <name type="scientific">Candidatus Nanoclepta minutus</name>
    <dbReference type="NCBI Taxonomy" id="1940235"/>
    <lineage>
        <taxon>Archaea</taxon>
        <taxon>Nanobdellota</taxon>
        <taxon>Candidatus Nanoclepta</taxon>
    </lineage>
</organism>
<proteinExistence type="predicted"/>
<feature type="coiled-coil region" evidence="1">
    <location>
        <begin position="4"/>
        <end position="46"/>
    </location>
</feature>
<dbReference type="Proteomes" id="UP000266622">
    <property type="component" value="Unassembled WGS sequence"/>
</dbReference>
<name>A0A397WNG7_9ARCH</name>
<evidence type="ECO:0000313" key="3">
    <source>
        <dbReference type="Proteomes" id="UP000266622"/>
    </source>
</evidence>
<dbReference type="AlphaFoldDB" id="A0A397WNG7"/>
<keyword evidence="1" id="KW-0175">Coiled coil</keyword>
<protein>
    <submittedName>
        <fullName evidence="2">Uncharacterized protein</fullName>
    </submittedName>
</protein>
<dbReference type="EMBL" id="MWMI01000002">
    <property type="protein sequence ID" value="RIB35441.1"/>
    <property type="molecule type" value="Genomic_DNA"/>
</dbReference>
<comment type="caution">
    <text evidence="2">The sequence shown here is derived from an EMBL/GenBank/DDBJ whole genome shotgun (WGS) entry which is preliminary data.</text>
</comment>
<accession>A0A397WNG7</accession>
<reference evidence="2 3" key="1">
    <citation type="journal article" date="2018" name="Syst. Appl. Microbiol.">
        <title>A new symbiotic nanoarchaeote (Candidatus Nanoclepta minutus) and its host (Zestosphaera tikiterensis gen. nov., sp. nov.) from a New Zealand hot spring.</title>
        <authorList>
            <person name="St John E."/>
            <person name="Liu Y."/>
            <person name="Podar M."/>
            <person name="Stott M.B."/>
            <person name="Meneghin J."/>
            <person name="Chen Z."/>
            <person name="Lagutin K."/>
            <person name="Mitchell K."/>
            <person name="Reysenbach A.L."/>
        </authorList>
    </citation>
    <scope>NUCLEOTIDE SEQUENCE [LARGE SCALE GENOMIC DNA]</scope>
    <source>
        <strain evidence="2">NZ3</strain>
    </source>
</reference>
<evidence type="ECO:0000313" key="2">
    <source>
        <dbReference type="EMBL" id="RIB35441.1"/>
    </source>
</evidence>
<evidence type="ECO:0000256" key="1">
    <source>
        <dbReference type="SAM" id="Coils"/>
    </source>
</evidence>